<protein>
    <submittedName>
        <fullName evidence="1">Uncharacterized protein</fullName>
    </submittedName>
</protein>
<name>A0A8S9LIN2_BRACR</name>
<dbReference type="EMBL" id="QGKW02000276">
    <property type="protein sequence ID" value="KAF2605861.1"/>
    <property type="molecule type" value="Genomic_DNA"/>
</dbReference>
<reference evidence="1" key="1">
    <citation type="submission" date="2019-12" db="EMBL/GenBank/DDBJ databases">
        <title>Genome sequencing and annotation of Brassica cretica.</title>
        <authorList>
            <person name="Studholme D.J."/>
            <person name="Sarris P.F."/>
        </authorList>
    </citation>
    <scope>NUCLEOTIDE SEQUENCE</scope>
    <source>
        <strain evidence="1">PFS-001/15</strain>
        <tissue evidence="1">Leaf</tissue>
    </source>
</reference>
<comment type="caution">
    <text evidence="1">The sequence shown here is derived from an EMBL/GenBank/DDBJ whole genome shotgun (WGS) entry which is preliminary data.</text>
</comment>
<evidence type="ECO:0000313" key="2">
    <source>
        <dbReference type="Proteomes" id="UP000712281"/>
    </source>
</evidence>
<sequence>MLKLVLEPIDSAESRERDSVADSANEEGQETLVSSLCPLVGIVDIHRGHELMDQPRVENMWVSGHVPHTQLFEQVLESHESDIAQFLHFELFAALRVSSKWSNNGMGSSSRSHGQGSWSRTGGGGELCYCRLRRTFVSSSFHTSASKNHKRK</sequence>
<gene>
    <name evidence="1" type="ORF">F2Q68_00044039</name>
</gene>
<dbReference type="AlphaFoldDB" id="A0A8S9LIN2"/>
<proteinExistence type="predicted"/>
<dbReference type="Proteomes" id="UP000712281">
    <property type="component" value="Unassembled WGS sequence"/>
</dbReference>
<evidence type="ECO:0000313" key="1">
    <source>
        <dbReference type="EMBL" id="KAF2605861.1"/>
    </source>
</evidence>
<accession>A0A8S9LIN2</accession>
<organism evidence="1 2">
    <name type="scientific">Brassica cretica</name>
    <name type="common">Mustard</name>
    <dbReference type="NCBI Taxonomy" id="69181"/>
    <lineage>
        <taxon>Eukaryota</taxon>
        <taxon>Viridiplantae</taxon>
        <taxon>Streptophyta</taxon>
        <taxon>Embryophyta</taxon>
        <taxon>Tracheophyta</taxon>
        <taxon>Spermatophyta</taxon>
        <taxon>Magnoliopsida</taxon>
        <taxon>eudicotyledons</taxon>
        <taxon>Gunneridae</taxon>
        <taxon>Pentapetalae</taxon>
        <taxon>rosids</taxon>
        <taxon>malvids</taxon>
        <taxon>Brassicales</taxon>
        <taxon>Brassicaceae</taxon>
        <taxon>Brassiceae</taxon>
        <taxon>Brassica</taxon>
    </lineage>
</organism>